<proteinExistence type="predicted"/>
<dbReference type="Proteomes" id="UP001250791">
    <property type="component" value="Unassembled WGS sequence"/>
</dbReference>
<accession>A0ABU1SUT9</accession>
<name>A0ABU1SUT9_9HYPH</name>
<feature type="region of interest" description="Disordered" evidence="1">
    <location>
        <begin position="1"/>
        <end position="45"/>
    </location>
</feature>
<sequence>MAKGQMRSNREIRKPKKDKTPGVAPAPSGAQVKLASRAPANLNKK</sequence>
<dbReference type="EMBL" id="JAVDUP010000004">
    <property type="protein sequence ID" value="MDR6902173.1"/>
    <property type="molecule type" value="Genomic_DNA"/>
</dbReference>
<keyword evidence="3" id="KW-1185">Reference proteome</keyword>
<organism evidence="2 3">
    <name type="scientific">Rhizobium miluonense</name>
    <dbReference type="NCBI Taxonomy" id="411945"/>
    <lineage>
        <taxon>Bacteria</taxon>
        <taxon>Pseudomonadati</taxon>
        <taxon>Pseudomonadota</taxon>
        <taxon>Alphaproteobacteria</taxon>
        <taxon>Hyphomicrobiales</taxon>
        <taxon>Rhizobiaceae</taxon>
        <taxon>Rhizobium/Agrobacterium group</taxon>
        <taxon>Rhizobium</taxon>
    </lineage>
</organism>
<evidence type="ECO:0000313" key="2">
    <source>
        <dbReference type="EMBL" id="MDR6902173.1"/>
    </source>
</evidence>
<reference evidence="2 3" key="1">
    <citation type="submission" date="2023-07" db="EMBL/GenBank/DDBJ databases">
        <title>Sorghum-associated microbial communities from plants grown in Nebraska, USA.</title>
        <authorList>
            <person name="Schachtman D."/>
        </authorList>
    </citation>
    <scope>NUCLEOTIDE SEQUENCE [LARGE SCALE GENOMIC DNA]</scope>
    <source>
        <strain evidence="2 3">3199</strain>
    </source>
</reference>
<protein>
    <submittedName>
        <fullName evidence="2">Uncharacterized protein</fullName>
    </submittedName>
</protein>
<evidence type="ECO:0000256" key="1">
    <source>
        <dbReference type="SAM" id="MobiDB-lite"/>
    </source>
</evidence>
<evidence type="ECO:0000313" key="3">
    <source>
        <dbReference type="Proteomes" id="UP001250791"/>
    </source>
</evidence>
<comment type="caution">
    <text evidence="2">The sequence shown here is derived from an EMBL/GenBank/DDBJ whole genome shotgun (WGS) entry which is preliminary data.</text>
</comment>
<gene>
    <name evidence="2" type="ORF">J2W52_003804</name>
</gene>